<evidence type="ECO:0000313" key="12">
    <source>
        <dbReference type="Proteomes" id="UP001652445"/>
    </source>
</evidence>
<keyword evidence="3" id="KW-0378">Hydrolase</keyword>
<dbReference type="SMART" id="SM00487">
    <property type="entry name" value="DEXDc"/>
    <property type="match status" value="1"/>
</dbReference>
<dbReference type="InterPro" id="IPR013701">
    <property type="entry name" value="Lhr-like_DEAD/DEAH_assoc"/>
</dbReference>
<dbReference type="PANTHER" id="PTHR47962">
    <property type="entry name" value="ATP-DEPENDENT HELICASE LHR-RELATED-RELATED"/>
    <property type="match status" value="1"/>
</dbReference>
<evidence type="ECO:0000256" key="6">
    <source>
        <dbReference type="ARBA" id="ARBA00023125"/>
    </source>
</evidence>
<evidence type="ECO:0000256" key="7">
    <source>
        <dbReference type="ARBA" id="ARBA00023204"/>
    </source>
</evidence>
<dbReference type="InterPro" id="IPR001650">
    <property type="entry name" value="Helicase_C-like"/>
</dbReference>
<evidence type="ECO:0000256" key="1">
    <source>
        <dbReference type="ARBA" id="ARBA00022741"/>
    </source>
</evidence>
<keyword evidence="8" id="KW-0413">Isomerase</keyword>
<dbReference type="InterPro" id="IPR055367">
    <property type="entry name" value="WH4_Lhr"/>
</dbReference>
<gene>
    <name evidence="11" type="ORF">OB236_23305</name>
</gene>
<dbReference type="Gene3D" id="3.40.50.300">
    <property type="entry name" value="P-loop containing nucleotide triphosphate hydrolases"/>
    <property type="match status" value="2"/>
</dbReference>
<keyword evidence="5" id="KW-0067">ATP-binding</keyword>
<dbReference type="RefSeq" id="WP_262686092.1">
    <property type="nucleotide sequence ID" value="NZ_JAOQIO010000089.1"/>
</dbReference>
<dbReference type="CDD" id="cd18796">
    <property type="entry name" value="SF2_C_LHR"/>
    <property type="match status" value="1"/>
</dbReference>
<sequence>MGTDPYLQRVHPVLAAWFKESFNEPTDVQMQAWASIEANRHTLIAAPTGSGKTLAAMLPGLNRIIQSKLNPEGEERPGVKLLYITPLKALNNDIHHHVVSFAAELDKLAERTELSWLGLKAAVRTGDTPQKVRASILRKPPDILVTTPETLYLMLTSLKAREILRSVEQVIVDEIHYIAGDKRGAHLSLSLERLEALCGKSFLRIGVSATQKPLERVAAFLGGWSENSLRHVSIVESSMDKKFELRVAVLDHDSAQNKEVVWFAIMDRILKEMEGCRSTLIFVNNRRLCERLAQQLNDYCGGDFASSHHGSISREQRLEVERRLKAGELKCLIATSSLELGIDVGQIDVVIQIDSPLAAATGIQRIGRAGHGVGEVSRGVIIVRQRSTLPEVAVLSRMIREREIEPIVIRRNPIDVLNQQIVAMIAADDWTVDQLFQLVRGSDCYHTLTRDRLVALLRVLSGYYPFVRPLIDWDLDTDRLSSRSSSRMAAIMGTGTIPGSANYPVYHMDSQIQLGELDEEYVHESKVGELFQLGAQSWTIREIRNDRILVSETANRISEIPFWRSEGLGRSFGLGERVGVFLAEICARLEDRHADVDTIDWLEQMYGFDALASDSLIQLIRKQQAASAVPTHCSIVIEHYQDAMNQTHVILHNVWGRRLNRTWQIVLEHEIERKLQQSPYMGAKDNGIEMIFKEWDAEWLSSIWRAAVSAVDPILMEAMGRSPMFAITFRRMAEVGLLLSRQFTRTPMWQKRLRSEELLKEVLPYAEQFPFFEAAITECFEEHLDADGLKYVLGGLESGVIEVKITASRFPSPWANQFMWDYVNTQIYESDALSSELQMQVMNINREMAGAVFGSAAVGVVYEPEVVAAERQRLLGKPQSPDELAALLKKRGDLSNAELEEAYGEQAETWIQQLEAQGVVIRLQVGGETRWICRDEKDTYELFPHDPASVTFVLGRYIDGRLSFSEAELGRRYLLNEVQTAQLMRKWEQERRIERTPFSKADLAYETDEIQWSGSKICDRITRLSLQHFRNAGEPVAPARLGLMLLQRHHLLPGQQKKGFDSLRHAVTLLQGIFLPYSQWEQLIFPSRVAGYQKADLDLLCASGEVIWMGRKEANEKEGKIAFFLADSASLYSPFMPTTTETAHPELLALLRTRGASFLTRLSTETGLVPSVLLAQLFDLVWEGHISNDQWSPLRNYSAAKGKLNPKMGSGLGRWYPVESLGSAAIPLEESALAWVRHLLQNHGIITKEVVSQYAPFLWDNMLKVLKRLEELGTLTRGLFVQGVQSMQFMERDVIGMLRQQDEAQSTVEDTDRAVAIHAADPADVFGTVVPWPEVDGIHFTRKQGNFLVYHRGMWVCWLENYGRKIVFLRDDYNQNPELLLPIFRQMLDYGKSRKIVIDSWNGRQAVDSPEGQLLLKRGAERDRNSIVFWPSTLG</sequence>
<dbReference type="Pfam" id="PF08494">
    <property type="entry name" value="DEAD_assoc"/>
    <property type="match status" value="1"/>
</dbReference>
<feature type="domain" description="Helicase ATP-binding" evidence="9">
    <location>
        <begin position="33"/>
        <end position="229"/>
    </location>
</feature>
<dbReference type="GO" id="GO:0004386">
    <property type="term" value="F:helicase activity"/>
    <property type="evidence" value="ECO:0007669"/>
    <property type="project" value="UniProtKB-KW"/>
</dbReference>
<dbReference type="Pfam" id="PF23236">
    <property type="entry name" value="WHD_2nd_Lhr"/>
    <property type="match status" value="1"/>
</dbReference>
<evidence type="ECO:0000259" key="9">
    <source>
        <dbReference type="PROSITE" id="PS51192"/>
    </source>
</evidence>
<dbReference type="Pfam" id="PF23234">
    <property type="entry name" value="WHD_4th_Lhr"/>
    <property type="match status" value="1"/>
</dbReference>
<dbReference type="EMBL" id="JAOQIO010000089">
    <property type="protein sequence ID" value="MCU6795039.1"/>
    <property type="molecule type" value="Genomic_DNA"/>
</dbReference>
<keyword evidence="1" id="KW-0547">Nucleotide-binding</keyword>
<dbReference type="PANTHER" id="PTHR47962:SF5">
    <property type="entry name" value="ATP-DEPENDENT HELICASE LHR-RELATED"/>
    <property type="match status" value="1"/>
</dbReference>
<dbReference type="SUPFAM" id="SSF52540">
    <property type="entry name" value="P-loop containing nucleoside triphosphate hydrolases"/>
    <property type="match status" value="1"/>
</dbReference>
<dbReference type="PROSITE" id="PS51192">
    <property type="entry name" value="HELICASE_ATP_BIND_1"/>
    <property type="match status" value="1"/>
</dbReference>
<dbReference type="InterPro" id="IPR045628">
    <property type="entry name" value="Lhr_WH_dom"/>
</dbReference>
<name>A0ABT2UN14_9BACL</name>
<keyword evidence="6" id="KW-0238">DNA-binding</keyword>
<dbReference type="InterPro" id="IPR011545">
    <property type="entry name" value="DEAD/DEAH_box_helicase_dom"/>
</dbReference>
<organism evidence="11 12">
    <name type="scientific">Paenibacillus baimaensis</name>
    <dbReference type="NCBI Taxonomy" id="2982185"/>
    <lineage>
        <taxon>Bacteria</taxon>
        <taxon>Bacillati</taxon>
        <taxon>Bacillota</taxon>
        <taxon>Bacilli</taxon>
        <taxon>Bacillales</taxon>
        <taxon>Paenibacillaceae</taxon>
        <taxon>Paenibacillus</taxon>
    </lineage>
</organism>
<evidence type="ECO:0000256" key="3">
    <source>
        <dbReference type="ARBA" id="ARBA00022801"/>
    </source>
</evidence>
<dbReference type="InterPro" id="IPR027417">
    <property type="entry name" value="P-loop_NTPase"/>
</dbReference>
<feature type="domain" description="Helicase C-terminal" evidence="10">
    <location>
        <begin position="268"/>
        <end position="415"/>
    </location>
</feature>
<keyword evidence="7" id="KW-0234">DNA repair</keyword>
<reference evidence="11 12" key="1">
    <citation type="submission" date="2022-09" db="EMBL/GenBank/DDBJ databases">
        <authorList>
            <person name="Han X.L."/>
            <person name="Wang Q."/>
            <person name="Lu T."/>
        </authorList>
    </citation>
    <scope>NUCLEOTIDE SEQUENCE [LARGE SCALE GENOMIC DNA]</scope>
    <source>
        <strain evidence="11 12">WQ 127069</strain>
    </source>
</reference>
<dbReference type="InterPro" id="IPR014001">
    <property type="entry name" value="Helicase_ATP-bd"/>
</dbReference>
<dbReference type="InterPro" id="IPR055369">
    <property type="entry name" value="WH2_Lhr"/>
</dbReference>
<dbReference type="Pfam" id="PF19306">
    <property type="entry name" value="WHD_Lhr"/>
    <property type="match status" value="1"/>
</dbReference>
<evidence type="ECO:0000256" key="5">
    <source>
        <dbReference type="ARBA" id="ARBA00022840"/>
    </source>
</evidence>
<accession>A0ABT2UN14</accession>
<dbReference type="Proteomes" id="UP001652445">
    <property type="component" value="Unassembled WGS sequence"/>
</dbReference>
<keyword evidence="12" id="KW-1185">Reference proteome</keyword>
<dbReference type="Pfam" id="PF00271">
    <property type="entry name" value="Helicase_C"/>
    <property type="match status" value="1"/>
</dbReference>
<proteinExistence type="predicted"/>
<evidence type="ECO:0000256" key="8">
    <source>
        <dbReference type="ARBA" id="ARBA00023235"/>
    </source>
</evidence>
<dbReference type="InterPro" id="IPR055368">
    <property type="entry name" value="WH3_Lhr"/>
</dbReference>
<keyword evidence="2" id="KW-0227">DNA damage</keyword>
<evidence type="ECO:0000313" key="11">
    <source>
        <dbReference type="EMBL" id="MCU6795039.1"/>
    </source>
</evidence>
<protein>
    <submittedName>
        <fullName evidence="11">DEAD/DEAH box helicase</fullName>
    </submittedName>
</protein>
<evidence type="ECO:0000256" key="2">
    <source>
        <dbReference type="ARBA" id="ARBA00022763"/>
    </source>
</evidence>
<dbReference type="Pfam" id="PF00270">
    <property type="entry name" value="DEAD"/>
    <property type="match status" value="1"/>
</dbReference>
<dbReference type="SMART" id="SM00490">
    <property type="entry name" value="HELICc"/>
    <property type="match status" value="1"/>
</dbReference>
<dbReference type="PROSITE" id="PS51194">
    <property type="entry name" value="HELICASE_CTER"/>
    <property type="match status" value="1"/>
</dbReference>
<comment type="caution">
    <text evidence="11">The sequence shown here is derived from an EMBL/GenBank/DDBJ whole genome shotgun (WGS) entry which is preliminary data.</text>
</comment>
<keyword evidence="4 11" id="KW-0347">Helicase</keyword>
<dbReference type="Pfam" id="PF23235">
    <property type="entry name" value="WHD_3rd_Lhr"/>
    <property type="match status" value="1"/>
</dbReference>
<evidence type="ECO:0000259" key="10">
    <source>
        <dbReference type="PROSITE" id="PS51194"/>
    </source>
</evidence>
<evidence type="ECO:0000256" key="4">
    <source>
        <dbReference type="ARBA" id="ARBA00022806"/>
    </source>
</evidence>
<dbReference type="InterPro" id="IPR052511">
    <property type="entry name" value="ATP-dep_Helicase"/>
</dbReference>